<proteinExistence type="predicted"/>
<evidence type="ECO:0000256" key="2">
    <source>
        <dbReference type="SAM" id="Phobius"/>
    </source>
</evidence>
<feature type="transmembrane region" description="Helical" evidence="2">
    <location>
        <begin position="412"/>
        <end position="432"/>
    </location>
</feature>
<keyword evidence="2" id="KW-1133">Transmembrane helix</keyword>
<feature type="transmembrane region" description="Helical" evidence="2">
    <location>
        <begin position="145"/>
        <end position="166"/>
    </location>
</feature>
<gene>
    <name evidence="3" type="ORF">FTW19_07475</name>
</gene>
<feature type="transmembrane region" description="Helical" evidence="2">
    <location>
        <begin position="297"/>
        <end position="319"/>
    </location>
</feature>
<feature type="transmembrane region" description="Helical" evidence="2">
    <location>
        <begin position="325"/>
        <end position="342"/>
    </location>
</feature>
<protein>
    <submittedName>
        <fullName evidence="3">DUF2339 domain-containing protein</fullName>
    </submittedName>
</protein>
<dbReference type="KEGG" id="talb:FTW19_07475"/>
<dbReference type="PANTHER" id="PTHR38434:SF1">
    <property type="entry name" value="BLL2549 PROTEIN"/>
    <property type="match status" value="1"/>
</dbReference>
<feature type="transmembrane region" description="Helical" evidence="2">
    <location>
        <begin position="561"/>
        <end position="578"/>
    </location>
</feature>
<organism evidence="3 4">
    <name type="scientific">Terriglobus albidus</name>
    <dbReference type="NCBI Taxonomy" id="1592106"/>
    <lineage>
        <taxon>Bacteria</taxon>
        <taxon>Pseudomonadati</taxon>
        <taxon>Acidobacteriota</taxon>
        <taxon>Terriglobia</taxon>
        <taxon>Terriglobales</taxon>
        <taxon>Acidobacteriaceae</taxon>
        <taxon>Terriglobus</taxon>
    </lineage>
</organism>
<keyword evidence="2" id="KW-0472">Membrane</keyword>
<dbReference type="PANTHER" id="PTHR38434">
    <property type="entry name" value="BLL2549 PROTEIN"/>
    <property type="match status" value="1"/>
</dbReference>
<feature type="transmembrane region" description="Helical" evidence="2">
    <location>
        <begin position="115"/>
        <end position="133"/>
    </location>
</feature>
<feature type="region of interest" description="Disordered" evidence="1">
    <location>
        <begin position="40"/>
        <end position="71"/>
    </location>
</feature>
<accession>A0A5B9E737</accession>
<feature type="transmembrane region" description="Helical" evidence="2">
    <location>
        <begin position="245"/>
        <end position="264"/>
    </location>
</feature>
<feature type="transmembrane region" description="Helical" evidence="2">
    <location>
        <begin position="172"/>
        <end position="190"/>
    </location>
</feature>
<evidence type="ECO:0000313" key="4">
    <source>
        <dbReference type="Proteomes" id="UP000321820"/>
    </source>
</evidence>
<feature type="compositionally biased region" description="Pro residues" evidence="1">
    <location>
        <begin position="56"/>
        <end position="69"/>
    </location>
</feature>
<dbReference type="EMBL" id="CP042806">
    <property type="protein sequence ID" value="QEE27848.1"/>
    <property type="molecule type" value="Genomic_DNA"/>
</dbReference>
<feature type="transmembrane region" description="Helical" evidence="2">
    <location>
        <begin position="354"/>
        <end position="373"/>
    </location>
</feature>
<keyword evidence="2" id="KW-0812">Transmembrane</keyword>
<dbReference type="OrthoDB" id="111501at2"/>
<sequence length="593" mass="65108">MAMTLTGYNSLHMDGSPENLAEQLLLLRKRVEALEEEVATLRGTRVQPDMPRTQATPPPPRPASPPAPRPVLKERGNLESRLGSQVFNRIGVLALLIGSAWALKLAIDNQWIGPSGRILVGLIAGAGIVVWSEHFRSKGFRVFSYSLKAVGTGVLYLSLWASFQLYHLLPEGVVFAAMLAVTAWNAWMAWAQDAELLAAYALAGGFATPGLLSTGQNHAVFLFSYLIVLSGSVVVLLAFKVWPRLLLGSLVMSSFYTIAWYARFFTPDQFGVVSFFTVVLFLLFAMVPLVRSLEENGVLSVWLPLAASAYGSLTFYSLLQDSGRHAWLSWGAVVFAALYLLLMRLQIRLRPNAVSEAIHLSLAIVFLTIAIPLKASGRWITIGWLAEGVSLYWIAAEKMKPQAGGLKSSVRWLSLGALALGYVGAITLPWWTPSSPTPFANAAFVAEICAIAALSIVIWIDLRHGQTQIPAIASVALNLLILVTVRREIFVFLPVRRTFDDAIALEFTFSAFMMLHGAALLAIGFWKRTAFVRWQGLVLLVATIGKVFLYDMRSLSQGYRVLSFIGLGALLMAVSFVYQKDWLGLKAVSRSEE</sequence>
<evidence type="ECO:0000256" key="1">
    <source>
        <dbReference type="SAM" id="MobiDB-lite"/>
    </source>
</evidence>
<feature type="transmembrane region" description="Helical" evidence="2">
    <location>
        <begin position="86"/>
        <end position="103"/>
    </location>
</feature>
<dbReference type="Proteomes" id="UP000321820">
    <property type="component" value="Chromosome"/>
</dbReference>
<feature type="transmembrane region" description="Helical" evidence="2">
    <location>
        <begin position="438"/>
        <end position="460"/>
    </location>
</feature>
<dbReference type="Pfam" id="PF10101">
    <property type="entry name" value="DUF2339"/>
    <property type="match status" value="1"/>
</dbReference>
<evidence type="ECO:0000313" key="3">
    <source>
        <dbReference type="EMBL" id="QEE27848.1"/>
    </source>
</evidence>
<name>A0A5B9E737_9BACT</name>
<feature type="transmembrane region" description="Helical" evidence="2">
    <location>
        <begin position="219"/>
        <end position="238"/>
    </location>
</feature>
<feature type="transmembrane region" description="Helical" evidence="2">
    <location>
        <begin position="270"/>
        <end position="290"/>
    </location>
</feature>
<reference evidence="3 4" key="1">
    <citation type="submission" date="2019-08" db="EMBL/GenBank/DDBJ databases">
        <title>Complete genome sequence of Terriglobus albidus strain ORNL.</title>
        <authorList>
            <person name="Podar M."/>
        </authorList>
    </citation>
    <scope>NUCLEOTIDE SEQUENCE [LARGE SCALE GENOMIC DNA]</scope>
    <source>
        <strain evidence="3 4">ORNL</strain>
    </source>
</reference>
<dbReference type="InterPro" id="IPR019286">
    <property type="entry name" value="DUF2339_TM"/>
</dbReference>
<feature type="transmembrane region" description="Helical" evidence="2">
    <location>
        <begin position="197"/>
        <end position="213"/>
    </location>
</feature>
<feature type="transmembrane region" description="Helical" evidence="2">
    <location>
        <begin position="507"/>
        <end position="526"/>
    </location>
</feature>
<feature type="transmembrane region" description="Helical" evidence="2">
    <location>
        <begin position="531"/>
        <end position="549"/>
    </location>
</feature>
<keyword evidence="4" id="KW-1185">Reference proteome</keyword>
<dbReference type="AlphaFoldDB" id="A0A5B9E737"/>